<dbReference type="Proteomes" id="UP000093355">
    <property type="component" value="Unassembled WGS sequence"/>
</dbReference>
<sequence length="84" mass="8875">MEPRSAWRANDLAAYDAACEAANGAIAALLGLADDGAMLHEHALAEASAIRRELVEVDAFNRSALETLLARMTSRIAELSGPLP</sequence>
<dbReference type="RefSeq" id="WP_067028817.1">
    <property type="nucleotide sequence ID" value="NZ_CP038256.1"/>
</dbReference>
<name>A0A1B9NH22_9MICO</name>
<reference evidence="1 2" key="1">
    <citation type="submission" date="2016-05" db="EMBL/GenBank/DDBJ databases">
        <authorList>
            <person name="Lavstsen T."/>
            <person name="Jespersen J.S."/>
        </authorList>
    </citation>
    <scope>NUCLEOTIDE SEQUENCE [LARGE SCALE GENOMIC DNA]</scope>
    <source>
        <strain evidence="1 2">YLB-01</strain>
    </source>
</reference>
<gene>
    <name evidence="1" type="ORF">A7J15_13110</name>
</gene>
<proteinExistence type="predicted"/>
<comment type="caution">
    <text evidence="1">The sequence shown here is derived from an EMBL/GenBank/DDBJ whole genome shotgun (WGS) entry which is preliminary data.</text>
</comment>
<evidence type="ECO:0000313" key="2">
    <source>
        <dbReference type="Proteomes" id="UP000093355"/>
    </source>
</evidence>
<dbReference type="EMBL" id="LXMD01000011">
    <property type="protein sequence ID" value="OCG75898.1"/>
    <property type="molecule type" value="Genomic_DNA"/>
</dbReference>
<dbReference type="AlphaFoldDB" id="A0A1B9NH22"/>
<organism evidence="1 2">
    <name type="scientific">Microbacterium sediminis</name>
    <dbReference type="NCBI Taxonomy" id="904291"/>
    <lineage>
        <taxon>Bacteria</taxon>
        <taxon>Bacillati</taxon>
        <taxon>Actinomycetota</taxon>
        <taxon>Actinomycetes</taxon>
        <taxon>Micrococcales</taxon>
        <taxon>Microbacteriaceae</taxon>
        <taxon>Microbacterium</taxon>
    </lineage>
</organism>
<protein>
    <submittedName>
        <fullName evidence="1">Uncharacterized protein</fullName>
    </submittedName>
</protein>
<accession>A0A1B9NH22</accession>
<evidence type="ECO:0000313" key="1">
    <source>
        <dbReference type="EMBL" id="OCG75898.1"/>
    </source>
</evidence>
<keyword evidence="2" id="KW-1185">Reference proteome</keyword>